<proteinExistence type="predicted"/>
<reference evidence="1" key="1">
    <citation type="submission" date="2023-06" db="EMBL/GenBank/DDBJ databases">
        <title>Cytophagales bacterium Strain LB-30, isolated from soil.</title>
        <authorList>
            <person name="Liu B."/>
        </authorList>
    </citation>
    <scope>NUCLEOTIDE SEQUENCE</scope>
    <source>
        <strain evidence="1">LB-30</strain>
    </source>
</reference>
<comment type="caution">
    <text evidence="1">The sequence shown here is derived from an EMBL/GenBank/DDBJ whole genome shotgun (WGS) entry which is preliminary data.</text>
</comment>
<evidence type="ECO:0000313" key="1">
    <source>
        <dbReference type="EMBL" id="MDN4165296.1"/>
    </source>
</evidence>
<dbReference type="Proteomes" id="UP001168552">
    <property type="component" value="Unassembled WGS sequence"/>
</dbReference>
<organism evidence="1 2">
    <name type="scientific">Shiella aurantiaca</name>
    <dbReference type="NCBI Taxonomy" id="3058365"/>
    <lineage>
        <taxon>Bacteria</taxon>
        <taxon>Pseudomonadati</taxon>
        <taxon>Bacteroidota</taxon>
        <taxon>Cytophagia</taxon>
        <taxon>Cytophagales</taxon>
        <taxon>Shiellaceae</taxon>
        <taxon>Shiella</taxon>
    </lineage>
</organism>
<dbReference type="Pfam" id="PF16148">
    <property type="entry name" value="DUF4856"/>
    <property type="match status" value="1"/>
</dbReference>
<name>A0ABT8F4Z5_9BACT</name>
<keyword evidence="2" id="KW-1185">Reference proteome</keyword>
<evidence type="ECO:0000313" key="2">
    <source>
        <dbReference type="Proteomes" id="UP001168552"/>
    </source>
</evidence>
<gene>
    <name evidence="1" type="ORF">QWY31_07275</name>
</gene>
<protein>
    <submittedName>
        <fullName evidence="1">DUF4856 domain-containing protein</fullName>
    </submittedName>
</protein>
<dbReference type="EMBL" id="JAUHJS010000003">
    <property type="protein sequence ID" value="MDN4165296.1"/>
    <property type="molecule type" value="Genomic_DNA"/>
</dbReference>
<dbReference type="RefSeq" id="WP_320003821.1">
    <property type="nucleotide sequence ID" value="NZ_JAUHJS010000003.1"/>
</dbReference>
<accession>A0ABT8F4Z5</accession>
<sequence length="351" mass="38870">MFKSPISYLLIAATLFVASCTPEEESPKNEYEIPTTYNFENVDYSGQSARIQMLDSLGKLMRTSREGNAVSFSDLEAIYKNTSGTLFGSDKQLFDKTFEGDRQMFLDWMQDLATISATGVAGEPGVAGVDGSYLFDSNGVELEQVIMKGLMGAVLYYQATTIYLGLDKMNVDNETVEPGKGTAMEHHWDESFGYWGVPTDFPSNTEGIKFFGSYSNQRNEQIGTNQALMDAYLKGRAAISNKDMAARDEAIDAVRANWELIVAANVIHYINGTLANIGDRPTRNHQWSEGYGFLLSLKYNDERKISLADWQTAMENMGTSPDALEVNDPNLLAVKNTLSTIYGLDAVKDIL</sequence>
<dbReference type="InterPro" id="IPR032331">
    <property type="entry name" value="DUF4856"/>
</dbReference>
<dbReference type="PROSITE" id="PS51257">
    <property type="entry name" value="PROKAR_LIPOPROTEIN"/>
    <property type="match status" value="1"/>
</dbReference>